<dbReference type="Proteomes" id="UP001597277">
    <property type="component" value="Unassembled WGS sequence"/>
</dbReference>
<accession>A0ABW4LA82</accession>
<gene>
    <name evidence="1" type="ORF">ACFSE6_14105</name>
</gene>
<name>A0ABW4LA82_9MICO</name>
<comment type="caution">
    <text evidence="1">The sequence shown here is derived from an EMBL/GenBank/DDBJ whole genome shotgun (WGS) entry which is preliminary data.</text>
</comment>
<organism evidence="1 2">
    <name type="scientific">Georgenia deserti</name>
    <dbReference type="NCBI Taxonomy" id="2093781"/>
    <lineage>
        <taxon>Bacteria</taxon>
        <taxon>Bacillati</taxon>
        <taxon>Actinomycetota</taxon>
        <taxon>Actinomycetes</taxon>
        <taxon>Micrococcales</taxon>
        <taxon>Bogoriellaceae</taxon>
        <taxon>Georgenia</taxon>
    </lineage>
</organism>
<proteinExistence type="predicted"/>
<evidence type="ECO:0000313" key="1">
    <source>
        <dbReference type="EMBL" id="MFD1718976.1"/>
    </source>
</evidence>
<evidence type="ECO:0000313" key="2">
    <source>
        <dbReference type="Proteomes" id="UP001597277"/>
    </source>
</evidence>
<sequence length="45" mass="5169">MSHPELDPFVARSLRAPFGQYLLDDRRTAADRRARALRRSGKGEK</sequence>
<reference evidence="2" key="1">
    <citation type="journal article" date="2019" name="Int. J. Syst. Evol. Microbiol.">
        <title>The Global Catalogue of Microorganisms (GCM) 10K type strain sequencing project: providing services to taxonomists for standard genome sequencing and annotation.</title>
        <authorList>
            <consortium name="The Broad Institute Genomics Platform"/>
            <consortium name="The Broad Institute Genome Sequencing Center for Infectious Disease"/>
            <person name="Wu L."/>
            <person name="Ma J."/>
        </authorList>
    </citation>
    <scope>NUCLEOTIDE SEQUENCE [LARGE SCALE GENOMIC DNA]</scope>
    <source>
        <strain evidence="2">JCM 17130</strain>
    </source>
</reference>
<dbReference type="RefSeq" id="WP_388008334.1">
    <property type="nucleotide sequence ID" value="NZ_JBHUEE010000007.1"/>
</dbReference>
<protein>
    <submittedName>
        <fullName evidence="1">Uncharacterized protein</fullName>
    </submittedName>
</protein>
<dbReference type="EMBL" id="JBHUEE010000007">
    <property type="protein sequence ID" value="MFD1718976.1"/>
    <property type="molecule type" value="Genomic_DNA"/>
</dbReference>
<keyword evidence="2" id="KW-1185">Reference proteome</keyword>